<dbReference type="Proteomes" id="UP000292052">
    <property type="component" value="Unassembled WGS sequence"/>
</dbReference>
<keyword evidence="2" id="KW-1185">Reference proteome</keyword>
<proteinExistence type="predicted"/>
<accession>A0A482VSX2</accession>
<sequence length="8" mass="946">MVLGQKRD</sequence>
<reference evidence="1 2" key="1">
    <citation type="submission" date="2017-03" db="EMBL/GenBank/DDBJ databases">
        <title>Genome of the blue death feigning beetle - Asbolus verrucosus.</title>
        <authorList>
            <person name="Rider S.D."/>
        </authorList>
    </citation>
    <scope>NUCLEOTIDE SEQUENCE [LARGE SCALE GENOMIC DNA]</scope>
    <source>
        <strain evidence="1">Butters</strain>
        <tissue evidence="1">Head and leg muscle</tissue>
    </source>
</reference>
<organism evidence="1 2">
    <name type="scientific">Asbolus verrucosus</name>
    <name type="common">Desert ironclad beetle</name>
    <dbReference type="NCBI Taxonomy" id="1661398"/>
    <lineage>
        <taxon>Eukaryota</taxon>
        <taxon>Metazoa</taxon>
        <taxon>Ecdysozoa</taxon>
        <taxon>Arthropoda</taxon>
        <taxon>Hexapoda</taxon>
        <taxon>Insecta</taxon>
        <taxon>Pterygota</taxon>
        <taxon>Neoptera</taxon>
        <taxon>Endopterygota</taxon>
        <taxon>Coleoptera</taxon>
        <taxon>Polyphaga</taxon>
        <taxon>Cucujiformia</taxon>
        <taxon>Tenebrionidae</taxon>
        <taxon>Pimeliinae</taxon>
        <taxon>Asbolus</taxon>
    </lineage>
</organism>
<evidence type="ECO:0000313" key="1">
    <source>
        <dbReference type="EMBL" id="RZC36051.1"/>
    </source>
</evidence>
<name>A0A482VSX2_ASBVE</name>
<protein>
    <submittedName>
        <fullName evidence="1">Uncharacterized protein</fullName>
    </submittedName>
</protein>
<dbReference type="EMBL" id="QDEB01065645">
    <property type="protein sequence ID" value="RZC36051.1"/>
    <property type="molecule type" value="Genomic_DNA"/>
</dbReference>
<evidence type="ECO:0000313" key="2">
    <source>
        <dbReference type="Proteomes" id="UP000292052"/>
    </source>
</evidence>
<gene>
    <name evidence="1" type="ORF">BDFB_003413</name>
</gene>
<comment type="caution">
    <text evidence="1">The sequence shown here is derived from an EMBL/GenBank/DDBJ whole genome shotgun (WGS) entry which is preliminary data.</text>
</comment>